<sequence>MASPTPTGLRQKGYVMPQSLSAVYLHLVFSTKDRQPFLQAPEVRQEMHAYLGGVSKSLDCPPVIVGGVEDHVHLLCRMARSVTQSDWVKEIKRVSSIWIKRRNPALAAFAWQAGFGVFSVSTSALERTSHYIASQEEHHKQRTFQDEYRTLLQKYGVAADERYVWD</sequence>
<dbReference type="EMBL" id="FLQX01000117">
    <property type="protein sequence ID" value="SBT07134.1"/>
    <property type="molecule type" value="Genomic_DNA"/>
</dbReference>
<dbReference type="Gene3D" id="3.30.70.1290">
    <property type="entry name" value="Transposase IS200-like"/>
    <property type="match status" value="1"/>
</dbReference>
<protein>
    <submittedName>
        <fullName evidence="2">Transposase</fullName>
    </submittedName>
</protein>
<dbReference type="SUPFAM" id="SSF143422">
    <property type="entry name" value="Transposase IS200-like"/>
    <property type="match status" value="1"/>
</dbReference>
<keyword evidence="3" id="KW-1185">Reference proteome</keyword>
<dbReference type="Proteomes" id="UP000199169">
    <property type="component" value="Unassembled WGS sequence"/>
</dbReference>
<feature type="domain" description="Transposase IS200-like" evidence="1">
    <location>
        <begin position="20"/>
        <end position="135"/>
    </location>
</feature>
<evidence type="ECO:0000313" key="2">
    <source>
        <dbReference type="EMBL" id="SBT07134.1"/>
    </source>
</evidence>
<dbReference type="GO" id="GO:0006313">
    <property type="term" value="P:DNA transposition"/>
    <property type="evidence" value="ECO:0007669"/>
    <property type="project" value="InterPro"/>
</dbReference>
<dbReference type="GO" id="GO:0003677">
    <property type="term" value="F:DNA binding"/>
    <property type="evidence" value="ECO:0007669"/>
    <property type="project" value="InterPro"/>
</dbReference>
<proteinExistence type="predicted"/>
<reference evidence="2 3" key="1">
    <citation type="submission" date="2016-06" db="EMBL/GenBank/DDBJ databases">
        <authorList>
            <person name="Kjaerup R.B."/>
            <person name="Dalgaard T.S."/>
            <person name="Juul-Madsen H.R."/>
        </authorList>
    </citation>
    <scope>NUCLEOTIDE SEQUENCE [LARGE SCALE GENOMIC DNA]</scope>
    <source>
        <strain evidence="2">3</strain>
    </source>
</reference>
<dbReference type="InterPro" id="IPR036515">
    <property type="entry name" value="Transposase_17_sf"/>
</dbReference>
<dbReference type="PANTHER" id="PTHR33360">
    <property type="entry name" value="TRANSPOSASE FOR INSERTION SEQUENCE ELEMENT IS200"/>
    <property type="match status" value="1"/>
</dbReference>
<organism evidence="2 3">
    <name type="scientific">Candidatus Accumulibacter aalborgensis</name>
    <dbReference type="NCBI Taxonomy" id="1860102"/>
    <lineage>
        <taxon>Bacteria</taxon>
        <taxon>Pseudomonadati</taxon>
        <taxon>Pseudomonadota</taxon>
        <taxon>Betaproteobacteria</taxon>
        <taxon>Candidatus Accumulibacter</taxon>
    </lineage>
</organism>
<evidence type="ECO:0000259" key="1">
    <source>
        <dbReference type="SMART" id="SM01321"/>
    </source>
</evidence>
<gene>
    <name evidence="2" type="ORF">ACCAA_400014</name>
</gene>
<name>A0A1A8XPN0_9PROT</name>
<evidence type="ECO:0000313" key="3">
    <source>
        <dbReference type="Proteomes" id="UP000199169"/>
    </source>
</evidence>
<accession>A0A1A8XPN0</accession>
<dbReference type="STRING" id="1860102.ACCAA_400014"/>
<dbReference type="SMART" id="SM01321">
    <property type="entry name" value="Y1_Tnp"/>
    <property type="match status" value="1"/>
</dbReference>
<dbReference type="PANTHER" id="PTHR33360:SF2">
    <property type="entry name" value="TRANSPOSASE FOR INSERTION SEQUENCE ELEMENT IS200"/>
    <property type="match status" value="1"/>
</dbReference>
<dbReference type="AlphaFoldDB" id="A0A1A8XPN0"/>
<dbReference type="GO" id="GO:0004803">
    <property type="term" value="F:transposase activity"/>
    <property type="evidence" value="ECO:0007669"/>
    <property type="project" value="InterPro"/>
</dbReference>
<dbReference type="InterPro" id="IPR002686">
    <property type="entry name" value="Transposase_17"/>
</dbReference>
<dbReference type="Pfam" id="PF01797">
    <property type="entry name" value="Y1_Tnp"/>
    <property type="match status" value="1"/>
</dbReference>